<dbReference type="Proteomes" id="UP000198914">
    <property type="component" value="Unassembled WGS sequence"/>
</dbReference>
<name>A0A1H3TF12_9RHOB</name>
<evidence type="ECO:0000256" key="1">
    <source>
        <dbReference type="SAM" id="Phobius"/>
    </source>
</evidence>
<dbReference type="NCBIfam" id="NF040894">
    <property type="entry name" value="puhB_PGC"/>
    <property type="match status" value="1"/>
</dbReference>
<evidence type="ECO:0000313" key="3">
    <source>
        <dbReference type="EMBL" id="SDZ47939.1"/>
    </source>
</evidence>
<gene>
    <name evidence="3" type="ORF">SAMN05444004_11637</name>
</gene>
<feature type="transmembrane region" description="Helical" evidence="1">
    <location>
        <begin position="70"/>
        <end position="95"/>
    </location>
</feature>
<dbReference type="InterPro" id="IPR054839">
    <property type="entry name" value="puhB_PGC"/>
</dbReference>
<dbReference type="AlphaFoldDB" id="A0A1H3TF12"/>
<evidence type="ECO:0000259" key="2">
    <source>
        <dbReference type="Pfam" id="PF03703"/>
    </source>
</evidence>
<keyword evidence="4" id="KW-1185">Reference proteome</keyword>
<dbReference type="Pfam" id="PF03703">
    <property type="entry name" value="bPH_2"/>
    <property type="match status" value="1"/>
</dbReference>
<dbReference type="RefSeq" id="WP_092647298.1">
    <property type="nucleotide sequence ID" value="NZ_FNPX01000016.1"/>
</dbReference>
<dbReference type="EMBL" id="FNPX01000016">
    <property type="protein sequence ID" value="SDZ47939.1"/>
    <property type="molecule type" value="Genomic_DNA"/>
</dbReference>
<proteinExistence type="predicted"/>
<reference evidence="4" key="1">
    <citation type="submission" date="2016-10" db="EMBL/GenBank/DDBJ databases">
        <authorList>
            <person name="Varghese N."/>
            <person name="Submissions S."/>
        </authorList>
    </citation>
    <scope>NUCLEOTIDE SEQUENCE [LARGE SCALE GENOMIC DNA]</scope>
    <source>
        <strain evidence="4">DSM 100420</strain>
    </source>
</reference>
<dbReference type="InterPro" id="IPR005182">
    <property type="entry name" value="YdbS-like_PH"/>
</dbReference>
<keyword evidence="1" id="KW-0812">Transmembrane</keyword>
<evidence type="ECO:0000313" key="4">
    <source>
        <dbReference type="Proteomes" id="UP000198914"/>
    </source>
</evidence>
<organism evidence="3 4">
    <name type="scientific">Jannaschia faecimaris</name>
    <dbReference type="NCBI Taxonomy" id="1244108"/>
    <lineage>
        <taxon>Bacteria</taxon>
        <taxon>Pseudomonadati</taxon>
        <taxon>Pseudomonadota</taxon>
        <taxon>Alphaproteobacteria</taxon>
        <taxon>Rhodobacterales</taxon>
        <taxon>Roseobacteraceae</taxon>
        <taxon>Jannaschia</taxon>
    </lineage>
</organism>
<accession>A0A1H3TF12</accession>
<dbReference type="STRING" id="1244108.SAMN05444004_11637"/>
<sequence length="217" mass="23644">MHHDDFKFEPVRGLPEALPDGEVILWQGSPDPKRLAREAWKLNWILGYFAVLAVWRVMASAADYPITQALLHAVPFVVAGALAAGIVSVLAWVQARATVYTLTNRRVAMRIGAALTMTLNLPYVCITNAHLALRKSGHGNIAFDLSGDGTRISYLMSWPHVRPWRIAPAQPCLRAIPDAATVAKIFAEAAETRVAEPRLARVETSHTPAPVGVIAAE</sequence>
<feature type="transmembrane region" description="Helical" evidence="1">
    <location>
        <begin position="39"/>
        <end position="58"/>
    </location>
</feature>
<feature type="domain" description="YdbS-like PH" evidence="2">
    <location>
        <begin position="96"/>
        <end position="161"/>
    </location>
</feature>
<keyword evidence="1" id="KW-1133">Transmembrane helix</keyword>
<keyword evidence="1" id="KW-0472">Membrane</keyword>
<dbReference type="OrthoDB" id="7345733at2"/>
<feature type="transmembrane region" description="Helical" evidence="1">
    <location>
        <begin position="107"/>
        <end position="126"/>
    </location>
</feature>
<protein>
    <submittedName>
        <fullName evidence="3">PH domain-containing protein</fullName>
    </submittedName>
</protein>